<accession>A0ABW5MS07</accession>
<evidence type="ECO:0000313" key="2">
    <source>
        <dbReference type="Proteomes" id="UP001597526"/>
    </source>
</evidence>
<dbReference type="EMBL" id="JBHULB010000006">
    <property type="protein sequence ID" value="MFD2586042.1"/>
    <property type="molecule type" value="Genomic_DNA"/>
</dbReference>
<sequence length="102" mass="11979">MTCKHLNRLEKDLIRKKVKVRFRGQAWGRDCREWVYFDCFFSDLEETIRRFDMDGEIIKIHTHLGTHDGQEHGLVCSKCNDGIMGYHPNSTKQKGDTAITYT</sequence>
<gene>
    <name evidence="1" type="ORF">ACFSQJ_03825</name>
</gene>
<evidence type="ECO:0000313" key="1">
    <source>
        <dbReference type="EMBL" id="MFD2586042.1"/>
    </source>
</evidence>
<proteinExistence type="predicted"/>
<protein>
    <submittedName>
        <fullName evidence="1">Uncharacterized protein</fullName>
    </submittedName>
</protein>
<organism evidence="1 2">
    <name type="scientific">Croceitalea marina</name>
    <dbReference type="NCBI Taxonomy" id="1775166"/>
    <lineage>
        <taxon>Bacteria</taxon>
        <taxon>Pseudomonadati</taxon>
        <taxon>Bacteroidota</taxon>
        <taxon>Flavobacteriia</taxon>
        <taxon>Flavobacteriales</taxon>
        <taxon>Flavobacteriaceae</taxon>
        <taxon>Croceitalea</taxon>
    </lineage>
</organism>
<name>A0ABW5MS07_9FLAO</name>
<keyword evidence="2" id="KW-1185">Reference proteome</keyword>
<dbReference type="RefSeq" id="WP_377765696.1">
    <property type="nucleotide sequence ID" value="NZ_JBHULB010000006.1"/>
</dbReference>
<reference evidence="2" key="1">
    <citation type="journal article" date="2019" name="Int. J. Syst. Evol. Microbiol.">
        <title>The Global Catalogue of Microorganisms (GCM) 10K type strain sequencing project: providing services to taxonomists for standard genome sequencing and annotation.</title>
        <authorList>
            <consortium name="The Broad Institute Genomics Platform"/>
            <consortium name="The Broad Institute Genome Sequencing Center for Infectious Disease"/>
            <person name="Wu L."/>
            <person name="Ma J."/>
        </authorList>
    </citation>
    <scope>NUCLEOTIDE SEQUENCE [LARGE SCALE GENOMIC DNA]</scope>
    <source>
        <strain evidence="2">KCTC 52368</strain>
    </source>
</reference>
<comment type="caution">
    <text evidence="1">The sequence shown here is derived from an EMBL/GenBank/DDBJ whole genome shotgun (WGS) entry which is preliminary data.</text>
</comment>
<dbReference type="Proteomes" id="UP001597526">
    <property type="component" value="Unassembled WGS sequence"/>
</dbReference>